<dbReference type="STRING" id="1257118.L8H3V8"/>
<dbReference type="VEuPathDB" id="AmoebaDB:ACA1_116550"/>
<evidence type="ECO:0000256" key="1">
    <source>
        <dbReference type="ARBA" id="ARBA00008645"/>
    </source>
</evidence>
<dbReference type="InterPro" id="IPR005502">
    <property type="entry name" value="Ribosyl_crysJ1"/>
</dbReference>
<dbReference type="EMBL" id="KB007926">
    <property type="protein sequence ID" value="ELR20184.1"/>
    <property type="molecule type" value="Genomic_DNA"/>
</dbReference>
<comment type="cofactor">
    <cofactor evidence="3">
        <name>Mg(2+)</name>
        <dbReference type="ChEBI" id="CHEBI:18420"/>
    </cofactor>
    <text evidence="3">Binds 2 magnesium ions per subunit.</text>
</comment>
<dbReference type="Proteomes" id="UP000011083">
    <property type="component" value="Unassembled WGS sequence"/>
</dbReference>
<keyword evidence="3" id="KW-0479">Metal-binding</keyword>
<keyword evidence="6" id="KW-1185">Reference proteome</keyword>
<evidence type="ECO:0000313" key="6">
    <source>
        <dbReference type="Proteomes" id="UP000011083"/>
    </source>
</evidence>
<dbReference type="PRINTS" id="PR00111">
    <property type="entry name" value="ABHYDROLASE"/>
</dbReference>
<dbReference type="PANTHER" id="PTHR46118">
    <property type="entry name" value="PROTEIN ABHD11"/>
    <property type="match status" value="1"/>
</dbReference>
<keyword evidence="2 5" id="KW-0378">Hydrolase</keyword>
<dbReference type="KEGG" id="acan:ACA1_116550"/>
<dbReference type="RefSeq" id="XP_004342294.1">
    <property type="nucleotide sequence ID" value="XM_004342245.1"/>
</dbReference>
<dbReference type="InterPro" id="IPR036705">
    <property type="entry name" value="Ribosyl_crysJ1_sf"/>
</dbReference>
<accession>L8H3V8</accession>
<gene>
    <name evidence="5" type="ORF">ACA1_116550</name>
</gene>
<name>L8H3V8_ACACF</name>
<feature type="domain" description="AB hydrolase-1" evidence="4">
    <location>
        <begin position="550"/>
        <end position="650"/>
    </location>
</feature>
<dbReference type="GeneID" id="14921029"/>
<evidence type="ECO:0000256" key="2">
    <source>
        <dbReference type="ARBA" id="ARBA00022801"/>
    </source>
</evidence>
<proteinExistence type="inferred from homology"/>
<dbReference type="InterPro" id="IPR029058">
    <property type="entry name" value="AB_hydrolase_fold"/>
</dbReference>
<comment type="similarity">
    <text evidence="1">Belongs to the AB hydrolase superfamily.</text>
</comment>
<evidence type="ECO:0000256" key="3">
    <source>
        <dbReference type="PIRSR" id="PIRSR605502-1"/>
    </source>
</evidence>
<dbReference type="Pfam" id="PF03747">
    <property type="entry name" value="ADP_ribosyl_GH"/>
    <property type="match status" value="1"/>
</dbReference>
<dbReference type="Gene3D" id="1.10.4080.10">
    <property type="entry name" value="ADP-ribosylation/Crystallin J1"/>
    <property type="match status" value="1"/>
</dbReference>
<sequence>MAILTSERTAKRRRFVGAVLLIITFAEEQNRWETRPAINKKEKLKKKLWSADDLSAFLSGLDLAYPSAVASSVTWEETDGPRALAALAKSKQSLFQLLQLKDKQSQDGEEIVRALQTKREESRLLDEEFQGKWAEYWASGDQIGLERLEDKMKGCLWGMYIGDALSMPVHWSYDVSAMKRTYGRVKDYMPAPDTVDNTIMYKHWNTNNSHSKDVIGKVINHDTAHLWKQPYTHYHAGMKAGENTLDLRLARVLGRSVIKERGYNAAAYLRDFAEFMTTPGSHNDVYADAFLRQFFYNHKVLGKELEDSAGEMNHDTASGAGLVSVPLVTVAALAQPVSASNELVSKHVMLTHRSDRLVRFGTLYSSLLSALLLHDDRGVAKRAMELAGQEMGVDLAELVSHKLSDTVVLGSMFSIACYIADGMPSLVYLVYKYLDQSPDDFEGCFEETVLANTNCGGENCHRGALVGALVGAITGASKIPARLIEGLHARDEIEKEINQFVDIALATINSAVSEEHPYLHTTAKAPPPEGTVVLHNTAVTSRAPKAFSRPPLAIAHGLFGAGINWRSVAKKITPACNVNSLLLDLRNHGSSPHHPEHTYDAMIGDLHYLLTQRYGINTFSLMGHSMGGNMAMRMALKYPDLIDRLIIVDFAPTSYQSIEKYKDYIEIMQSIDLTAIKSRGDVDKIMAHTIHEPLLRAFLVSNLVHEADKSWRWRLNLDALKRFIGPIRSWDIQPQEGLQYKKPTLFVGGGKSQFIKPEYHEKIHAFFPNAKIEMIPDADHWVHFEKPNEFCHAVESFLHRTQQ</sequence>
<dbReference type="SUPFAM" id="SSF101478">
    <property type="entry name" value="ADP-ribosylglycohydrolase"/>
    <property type="match status" value="1"/>
</dbReference>
<dbReference type="PANTHER" id="PTHR46118:SF4">
    <property type="entry name" value="PROTEIN ABHD11"/>
    <property type="match status" value="1"/>
</dbReference>
<organism evidence="5 6">
    <name type="scientific">Acanthamoeba castellanii (strain ATCC 30010 / Neff)</name>
    <dbReference type="NCBI Taxonomy" id="1257118"/>
    <lineage>
        <taxon>Eukaryota</taxon>
        <taxon>Amoebozoa</taxon>
        <taxon>Discosea</taxon>
        <taxon>Longamoebia</taxon>
        <taxon>Centramoebida</taxon>
        <taxon>Acanthamoebidae</taxon>
        <taxon>Acanthamoeba</taxon>
    </lineage>
</organism>
<reference evidence="5 6" key="1">
    <citation type="journal article" date="2013" name="Genome Biol.">
        <title>Genome of Acanthamoeba castellanii highlights extensive lateral gene transfer and early evolution of tyrosine kinase signaling.</title>
        <authorList>
            <person name="Clarke M."/>
            <person name="Lohan A.J."/>
            <person name="Liu B."/>
            <person name="Lagkouvardos I."/>
            <person name="Roy S."/>
            <person name="Zafar N."/>
            <person name="Bertelli C."/>
            <person name="Schilde C."/>
            <person name="Kianianmomeni A."/>
            <person name="Burglin T.R."/>
            <person name="Frech C."/>
            <person name="Turcotte B."/>
            <person name="Kopec K.O."/>
            <person name="Synnott J.M."/>
            <person name="Choo C."/>
            <person name="Paponov I."/>
            <person name="Finkler A."/>
            <person name="Soon Heng Tan C."/>
            <person name="Hutchins A.P."/>
            <person name="Weinmeier T."/>
            <person name="Rattei T."/>
            <person name="Chu J.S."/>
            <person name="Gimenez G."/>
            <person name="Irimia M."/>
            <person name="Rigden D.J."/>
            <person name="Fitzpatrick D.A."/>
            <person name="Lorenzo-Morales J."/>
            <person name="Bateman A."/>
            <person name="Chiu C.H."/>
            <person name="Tang P."/>
            <person name="Hegemann P."/>
            <person name="Fromm H."/>
            <person name="Raoult D."/>
            <person name="Greub G."/>
            <person name="Miranda-Saavedra D."/>
            <person name="Chen N."/>
            <person name="Nash P."/>
            <person name="Ginger M.L."/>
            <person name="Horn M."/>
            <person name="Schaap P."/>
            <person name="Caler L."/>
            <person name="Loftus B."/>
        </authorList>
    </citation>
    <scope>NUCLEOTIDE SEQUENCE [LARGE SCALE GENOMIC DNA]</scope>
    <source>
        <strain evidence="5 6">Neff</strain>
    </source>
</reference>
<dbReference type="AlphaFoldDB" id="L8H3V8"/>
<evidence type="ECO:0000259" key="4">
    <source>
        <dbReference type="Pfam" id="PF00561"/>
    </source>
</evidence>
<feature type="domain" description="AB hydrolase-1" evidence="4">
    <location>
        <begin position="735"/>
        <end position="787"/>
    </location>
</feature>
<evidence type="ECO:0000313" key="5">
    <source>
        <dbReference type="EMBL" id="ELR20184.1"/>
    </source>
</evidence>
<protein>
    <submittedName>
        <fullName evidence="5">Hydrolase, alpha/beta fold family</fullName>
    </submittedName>
</protein>
<dbReference type="InterPro" id="IPR000073">
    <property type="entry name" value="AB_hydrolase_1"/>
</dbReference>
<dbReference type="Gene3D" id="3.40.50.1820">
    <property type="entry name" value="alpha/beta hydrolase"/>
    <property type="match status" value="1"/>
</dbReference>
<keyword evidence="3" id="KW-0460">Magnesium</keyword>
<feature type="binding site" evidence="3">
    <location>
        <position position="206"/>
    </location>
    <ligand>
        <name>Mg(2+)</name>
        <dbReference type="ChEBI" id="CHEBI:18420"/>
        <label>1</label>
    </ligand>
</feature>
<dbReference type="GO" id="GO:0016787">
    <property type="term" value="F:hydrolase activity"/>
    <property type="evidence" value="ECO:0007669"/>
    <property type="project" value="UniProtKB-KW"/>
</dbReference>
<dbReference type="GO" id="GO:0046872">
    <property type="term" value="F:metal ion binding"/>
    <property type="evidence" value="ECO:0007669"/>
    <property type="project" value="UniProtKB-KW"/>
</dbReference>
<dbReference type="OrthoDB" id="8119704at2759"/>
<dbReference type="Pfam" id="PF00561">
    <property type="entry name" value="Abhydrolase_1"/>
    <property type="match status" value="2"/>
</dbReference>
<dbReference type="SUPFAM" id="SSF53474">
    <property type="entry name" value="alpha/beta-Hydrolases"/>
    <property type="match status" value="1"/>
</dbReference>